<feature type="transmembrane region" description="Helical" evidence="6">
    <location>
        <begin position="75"/>
        <end position="93"/>
    </location>
</feature>
<dbReference type="PIRSF" id="PIRSF006324">
    <property type="entry name" value="LeuE"/>
    <property type="match status" value="1"/>
</dbReference>
<reference evidence="7 8" key="1">
    <citation type="journal article" date="2012" name="BMC Genomics">
        <title>Comparative genomics of the classical Bordetella subspecies: the evolution and exchange of virulence-associated diversity amongst closely related pathogens.</title>
        <authorList>
            <person name="Park J."/>
            <person name="Zhang Y."/>
            <person name="Buboltz A.M."/>
            <person name="Zhang X."/>
            <person name="Schuster S.C."/>
            <person name="Ahuja U."/>
            <person name="Liu M."/>
            <person name="Miller J.F."/>
            <person name="Sebaihia M."/>
            <person name="Bentley S.D."/>
            <person name="Parkhill J."/>
            <person name="Harvill E.T."/>
        </authorList>
    </citation>
    <scope>NUCLEOTIDE SEQUENCE [LARGE SCALE GENOMIC DNA]</scope>
    <source>
        <strain evidence="7 8">253</strain>
    </source>
</reference>
<sequence length="214" mass="22170">MTPLAALLAFTVAATLLTITPGLDTALVLRTAAIDGPRRALLAGLGVCAGCLAWGVAAALGLGALLAASSLAYDALRIAGAIYLCWLGARLLARSLRRRAGDAAPGMLPAAPAGGGALQWFWRGCLTNMLNPKVGVFYVTFLPQFIPAGVDVLAFSLLLAALHAALGLLWFAALVAATRPLSRWLARPSVARGLDRLSAGVFIAFGLKLALERR</sequence>
<dbReference type="AlphaFoldDB" id="A0A0C6NZL5"/>
<name>A0A0C6NZL5_BORBO</name>
<evidence type="ECO:0000256" key="1">
    <source>
        <dbReference type="ARBA" id="ARBA00004651"/>
    </source>
</evidence>
<gene>
    <name evidence="7" type="ORF">BN112_0338</name>
</gene>
<dbReference type="KEGG" id="bbh:BN112_0338"/>
<dbReference type="EMBL" id="HE965806">
    <property type="protein sequence ID" value="CCJ52256.1"/>
    <property type="molecule type" value="Genomic_DNA"/>
</dbReference>
<keyword evidence="2" id="KW-1003">Cell membrane</keyword>
<comment type="subcellular location">
    <subcellularLocation>
        <location evidence="1">Cell membrane</location>
        <topology evidence="1">Multi-pass membrane protein</topology>
    </subcellularLocation>
</comment>
<dbReference type="GO" id="GO:0015171">
    <property type="term" value="F:amino acid transmembrane transporter activity"/>
    <property type="evidence" value="ECO:0007669"/>
    <property type="project" value="TreeGrafter"/>
</dbReference>
<dbReference type="HOGENOM" id="CLU_079569_3_0_4"/>
<dbReference type="GeneID" id="93203206"/>
<dbReference type="Pfam" id="PF01810">
    <property type="entry name" value="LysE"/>
    <property type="match status" value="1"/>
</dbReference>
<feature type="transmembrane region" description="Helical" evidence="6">
    <location>
        <begin position="6"/>
        <end position="29"/>
    </location>
</feature>
<dbReference type="InterPro" id="IPR001123">
    <property type="entry name" value="LeuE-type"/>
</dbReference>
<protein>
    <submittedName>
        <fullName evidence="7">LysE-family efflux protein</fullName>
    </submittedName>
</protein>
<evidence type="ECO:0000256" key="2">
    <source>
        <dbReference type="ARBA" id="ARBA00022475"/>
    </source>
</evidence>
<organism evidence="7 8">
    <name type="scientific">Bordetella bronchiseptica 253</name>
    <dbReference type="NCBI Taxonomy" id="568707"/>
    <lineage>
        <taxon>Bacteria</taxon>
        <taxon>Pseudomonadati</taxon>
        <taxon>Pseudomonadota</taxon>
        <taxon>Betaproteobacteria</taxon>
        <taxon>Burkholderiales</taxon>
        <taxon>Alcaligenaceae</taxon>
        <taxon>Bordetella</taxon>
    </lineage>
</organism>
<evidence type="ECO:0000313" key="8">
    <source>
        <dbReference type="Proteomes" id="UP000007564"/>
    </source>
</evidence>
<keyword evidence="3 6" id="KW-0812">Transmembrane</keyword>
<feature type="transmembrane region" description="Helical" evidence="6">
    <location>
        <begin position="41"/>
        <end position="69"/>
    </location>
</feature>
<evidence type="ECO:0000256" key="4">
    <source>
        <dbReference type="ARBA" id="ARBA00022989"/>
    </source>
</evidence>
<evidence type="ECO:0000256" key="5">
    <source>
        <dbReference type="ARBA" id="ARBA00023136"/>
    </source>
</evidence>
<dbReference type="GO" id="GO:0005886">
    <property type="term" value="C:plasma membrane"/>
    <property type="evidence" value="ECO:0007669"/>
    <property type="project" value="UniProtKB-SubCell"/>
</dbReference>
<keyword evidence="4 6" id="KW-1133">Transmembrane helix</keyword>
<proteinExistence type="predicted"/>
<evidence type="ECO:0000256" key="6">
    <source>
        <dbReference type="SAM" id="Phobius"/>
    </source>
</evidence>
<keyword evidence="5 6" id="KW-0472">Membrane</keyword>
<feature type="transmembrane region" description="Helical" evidence="6">
    <location>
        <begin position="152"/>
        <end position="173"/>
    </location>
</feature>
<dbReference type="PANTHER" id="PTHR30086">
    <property type="entry name" value="ARGININE EXPORTER PROTEIN ARGO"/>
    <property type="match status" value="1"/>
</dbReference>
<dbReference type="PANTHER" id="PTHR30086:SF20">
    <property type="entry name" value="ARGININE EXPORTER PROTEIN ARGO-RELATED"/>
    <property type="match status" value="1"/>
</dbReference>
<evidence type="ECO:0000256" key="3">
    <source>
        <dbReference type="ARBA" id="ARBA00022692"/>
    </source>
</evidence>
<dbReference type="OrthoDB" id="9804822at2"/>
<accession>A0A0C6NZL5</accession>
<evidence type="ECO:0000313" key="7">
    <source>
        <dbReference type="EMBL" id="CCJ52256.1"/>
    </source>
</evidence>
<dbReference type="RefSeq" id="WP_003811973.1">
    <property type="nucleotide sequence ID" value="NC_019382.1"/>
</dbReference>
<dbReference type="Proteomes" id="UP000007564">
    <property type="component" value="Chromosome"/>
</dbReference>